<dbReference type="SUPFAM" id="SSF56935">
    <property type="entry name" value="Porins"/>
    <property type="match status" value="1"/>
</dbReference>
<organism evidence="16 17">
    <name type="scientific">Sphingomonas colocasiae</name>
    <dbReference type="NCBI Taxonomy" id="1848973"/>
    <lineage>
        <taxon>Bacteria</taxon>
        <taxon>Pseudomonadati</taxon>
        <taxon>Pseudomonadota</taxon>
        <taxon>Alphaproteobacteria</taxon>
        <taxon>Sphingomonadales</taxon>
        <taxon>Sphingomonadaceae</taxon>
        <taxon>Sphingomonas</taxon>
    </lineage>
</organism>
<keyword evidence="8 12" id="KW-0798">TonB box</keyword>
<keyword evidence="10 11" id="KW-0998">Cell outer membrane</keyword>
<dbReference type="InterPro" id="IPR000531">
    <property type="entry name" value="Beta-barrel_TonB"/>
</dbReference>
<evidence type="ECO:0000256" key="4">
    <source>
        <dbReference type="ARBA" id="ARBA00022496"/>
    </source>
</evidence>
<evidence type="ECO:0000256" key="9">
    <source>
        <dbReference type="ARBA" id="ARBA00023136"/>
    </source>
</evidence>
<evidence type="ECO:0000256" key="11">
    <source>
        <dbReference type="PROSITE-ProRule" id="PRU01360"/>
    </source>
</evidence>
<proteinExistence type="inferred from homology"/>
<evidence type="ECO:0000256" key="6">
    <source>
        <dbReference type="ARBA" id="ARBA00023004"/>
    </source>
</evidence>
<dbReference type="PROSITE" id="PS52016">
    <property type="entry name" value="TONB_DEPENDENT_REC_3"/>
    <property type="match status" value="1"/>
</dbReference>
<feature type="domain" description="TonB-dependent receptor-like beta-barrel" evidence="14">
    <location>
        <begin position="285"/>
        <end position="675"/>
    </location>
</feature>
<protein>
    <submittedName>
        <fullName evidence="16">TonB-dependent receptor</fullName>
    </submittedName>
</protein>
<evidence type="ECO:0000256" key="10">
    <source>
        <dbReference type="ARBA" id="ARBA00023237"/>
    </source>
</evidence>
<dbReference type="RefSeq" id="WP_222992679.1">
    <property type="nucleotide sequence ID" value="NZ_JAINVV010000012.1"/>
</dbReference>
<dbReference type="InterPro" id="IPR036942">
    <property type="entry name" value="Beta-barrel_TonB_sf"/>
</dbReference>
<evidence type="ECO:0000259" key="15">
    <source>
        <dbReference type="Pfam" id="PF07715"/>
    </source>
</evidence>
<keyword evidence="17" id="KW-1185">Reference proteome</keyword>
<evidence type="ECO:0000256" key="5">
    <source>
        <dbReference type="ARBA" id="ARBA00022692"/>
    </source>
</evidence>
<evidence type="ECO:0000256" key="1">
    <source>
        <dbReference type="ARBA" id="ARBA00004571"/>
    </source>
</evidence>
<evidence type="ECO:0000313" key="16">
    <source>
        <dbReference type="EMBL" id="MBY8825581.1"/>
    </source>
</evidence>
<evidence type="ECO:0000256" key="13">
    <source>
        <dbReference type="SAM" id="SignalP"/>
    </source>
</evidence>
<keyword evidence="9 11" id="KW-0472">Membrane</keyword>
<feature type="domain" description="TonB-dependent receptor plug" evidence="15">
    <location>
        <begin position="49"/>
        <end position="155"/>
    </location>
</feature>
<dbReference type="CDD" id="cd01347">
    <property type="entry name" value="ligand_gated_channel"/>
    <property type="match status" value="1"/>
</dbReference>
<dbReference type="Pfam" id="PF00593">
    <property type="entry name" value="TonB_dep_Rec_b-barrel"/>
    <property type="match status" value="1"/>
</dbReference>
<dbReference type="Pfam" id="PF07715">
    <property type="entry name" value="Plug"/>
    <property type="match status" value="1"/>
</dbReference>
<comment type="similarity">
    <text evidence="11 12">Belongs to the TonB-dependent receptor family.</text>
</comment>
<dbReference type="InterPro" id="IPR039426">
    <property type="entry name" value="TonB-dep_rcpt-like"/>
</dbReference>
<dbReference type="Proteomes" id="UP000706039">
    <property type="component" value="Unassembled WGS sequence"/>
</dbReference>
<dbReference type="Gene3D" id="2.40.170.20">
    <property type="entry name" value="TonB-dependent receptor, beta-barrel domain"/>
    <property type="match status" value="1"/>
</dbReference>
<reference evidence="16 17" key="1">
    <citation type="submission" date="2021-08" db="EMBL/GenBank/DDBJ databases">
        <authorList>
            <person name="Tuo L."/>
        </authorList>
    </citation>
    <scope>NUCLEOTIDE SEQUENCE [LARGE SCALE GENOMIC DNA]</scope>
    <source>
        <strain evidence="16 17">JCM 31229</strain>
    </source>
</reference>
<comment type="caution">
    <text evidence="16">The sequence shown here is derived from an EMBL/GenBank/DDBJ whole genome shotgun (WGS) entry which is preliminary data.</text>
</comment>
<feature type="chain" id="PRO_5046268751" evidence="13">
    <location>
        <begin position="28"/>
        <end position="709"/>
    </location>
</feature>
<keyword evidence="5 11" id="KW-0812">Transmembrane</keyword>
<dbReference type="InterPro" id="IPR012910">
    <property type="entry name" value="Plug_dom"/>
</dbReference>
<evidence type="ECO:0000256" key="2">
    <source>
        <dbReference type="ARBA" id="ARBA00022448"/>
    </source>
</evidence>
<dbReference type="PANTHER" id="PTHR32552:SF81">
    <property type="entry name" value="TONB-DEPENDENT OUTER MEMBRANE RECEPTOR"/>
    <property type="match status" value="1"/>
</dbReference>
<keyword evidence="16" id="KW-0675">Receptor</keyword>
<keyword evidence="13" id="KW-0732">Signal</keyword>
<keyword evidence="7" id="KW-0406">Ion transport</keyword>
<evidence type="ECO:0000256" key="12">
    <source>
        <dbReference type="RuleBase" id="RU003357"/>
    </source>
</evidence>
<feature type="signal peptide" evidence="13">
    <location>
        <begin position="1"/>
        <end position="27"/>
    </location>
</feature>
<keyword evidence="3 11" id="KW-1134">Transmembrane beta strand</keyword>
<dbReference type="PANTHER" id="PTHR32552">
    <property type="entry name" value="FERRICHROME IRON RECEPTOR-RELATED"/>
    <property type="match status" value="1"/>
</dbReference>
<accession>A0ABS7PW45</accession>
<evidence type="ECO:0000256" key="8">
    <source>
        <dbReference type="ARBA" id="ARBA00023077"/>
    </source>
</evidence>
<gene>
    <name evidence="16" type="ORF">K7G82_24985</name>
</gene>
<evidence type="ECO:0000256" key="3">
    <source>
        <dbReference type="ARBA" id="ARBA00022452"/>
    </source>
</evidence>
<keyword evidence="2 11" id="KW-0813">Transport</keyword>
<sequence>MTTEFTRTLRVVLFASTVLGMSGVAAAQEQAEPSDDIVVTATKMGETALQKTPIAITAFNSASLERSIVNNARDLVQLVPSLSIAQNNAYAQIYIRGIGSNNVFNGSDPSSTVHIDGVYISRPFSQFANFLDVERVEVLRGPQGTLYGRNSVGGTINIISRAPTNETEAKVQLTGGNYALAQIEAYVSGALVSDKLMASLSGMYARRDGYRKNVVAGVGNVDDEDLVSIRGQLRKELIDGVSATTRVDYMSQSNAALGYGKLLLPYDPVTDSILGDYKKVAHNIPTDSNVRAFGISEDIAIELSDSLTLKSLTAYRRNRFSLRTDSDASDRNILISNLSERQRQFSQEFNLSGKAGRLTYLAGLYYIHETNQTGNRIEARVPGTETQSSPRVVTDAFAVYGQLNYAVTDRLTATAGLRYTDEKKDIAQNLRVVTAATQLPVAGYPIIYSKSSSFKAWTPKFGLDFQATDDVLVYASATRGFKSGGFNVSSSDPNQGFSPEFLWSYEGGLKAELFDRSLRVRIAGFYYDYSDLQVQAFSRPGFVDITNAATARVKGLEIETLWRPAPALSIGANLSVLDAKYRSYFAPVAGVLVDYSGNRLNSAPRYSVNLSAQYDIPTGVGPLSPRIEYARFGQQYFTAANTALLGQDGYDVFNASLTFAPEGSRWRASLWAKNIGDAQYVTTTATFTAVASGRPGEPRTFGARLSWTY</sequence>
<keyword evidence="6" id="KW-0408">Iron</keyword>
<evidence type="ECO:0000259" key="14">
    <source>
        <dbReference type="Pfam" id="PF00593"/>
    </source>
</evidence>
<evidence type="ECO:0000256" key="7">
    <source>
        <dbReference type="ARBA" id="ARBA00023065"/>
    </source>
</evidence>
<name>A0ABS7PW45_9SPHN</name>
<keyword evidence="4" id="KW-0410">Iron transport</keyword>
<comment type="subcellular location">
    <subcellularLocation>
        <location evidence="1 11">Cell outer membrane</location>
        <topology evidence="1 11">Multi-pass membrane protein</topology>
    </subcellularLocation>
</comment>
<dbReference type="EMBL" id="JAINVV010000012">
    <property type="protein sequence ID" value="MBY8825581.1"/>
    <property type="molecule type" value="Genomic_DNA"/>
</dbReference>
<evidence type="ECO:0000313" key="17">
    <source>
        <dbReference type="Proteomes" id="UP000706039"/>
    </source>
</evidence>